<dbReference type="PANTHER" id="PTHR30399:SF1">
    <property type="entry name" value="UTP PYROPHOSPHATASE"/>
    <property type="match status" value="1"/>
</dbReference>
<protein>
    <submittedName>
        <fullName evidence="3">M48 family peptidase</fullName>
    </submittedName>
</protein>
<proteinExistence type="predicted"/>
<dbReference type="InterPro" id="IPR002725">
    <property type="entry name" value="YgjP-like_metallopeptidase"/>
</dbReference>
<organism evidence="3 4">
    <name type="scientific">Candidatus Fonsibacter lacus</name>
    <dbReference type="NCBI Taxonomy" id="2576439"/>
    <lineage>
        <taxon>Bacteria</taxon>
        <taxon>Pseudomonadati</taxon>
        <taxon>Pseudomonadota</taxon>
        <taxon>Alphaproteobacteria</taxon>
        <taxon>Candidatus Pelagibacterales</taxon>
        <taxon>Candidatus Pelagibacterales incertae sedis</taxon>
        <taxon>Candidatus Fonsibacter</taxon>
    </lineage>
</organism>
<name>A0A965GBX1_9PROT</name>
<sequence>MARENLWMSRKSLRSKGNDSEIGNEKGRENGADRGNGTGREIDKRGMKEKRRAGHSAAPLIQGDLFPRMGLDGRDIGLIIEVRRSTKRKKTIEAYRNGEKVIVSIPARMSQREANQVVDEMVKKILHDESAPTNSHLFDRANYLNHKYLEGKAIPVSVEWSSRMSRIWGACTIEDRTIRISDRLRDAPEYALDYLLIHELIHILIPGHGADFHEMLTRYPQLERAEGYFEGRTHRPSGDFDQLFDE</sequence>
<evidence type="ECO:0000313" key="4">
    <source>
        <dbReference type="Proteomes" id="UP000740727"/>
    </source>
</evidence>
<dbReference type="PANTHER" id="PTHR30399">
    <property type="entry name" value="UNCHARACTERIZED PROTEIN YGJP"/>
    <property type="match status" value="1"/>
</dbReference>
<comment type="caution">
    <text evidence="3">The sequence shown here is derived from an EMBL/GenBank/DDBJ whole genome shotgun (WGS) entry which is preliminary data.</text>
</comment>
<evidence type="ECO:0000259" key="2">
    <source>
        <dbReference type="Pfam" id="PF01863"/>
    </source>
</evidence>
<dbReference type="Gene3D" id="3.30.2010.10">
    <property type="entry name" value="Metalloproteases ('zincins'), catalytic domain"/>
    <property type="match status" value="1"/>
</dbReference>
<gene>
    <name evidence="3" type="ORF">EBT44_01995</name>
</gene>
<feature type="compositionally biased region" description="Basic and acidic residues" evidence="1">
    <location>
        <begin position="16"/>
        <end position="32"/>
    </location>
</feature>
<dbReference type="Proteomes" id="UP000740727">
    <property type="component" value="Unassembled WGS sequence"/>
</dbReference>
<feature type="domain" description="YgjP-like metallopeptidase" evidence="2">
    <location>
        <begin position="163"/>
        <end position="219"/>
    </location>
</feature>
<reference evidence="3" key="1">
    <citation type="submission" date="2018-10" db="EMBL/GenBank/DDBJ databases">
        <title>Iterative Subtractive Binning of Freshwater Chronoseries Metagenomes Recovers Nearly Complete Genomes from over Four Hundred Novel Species.</title>
        <authorList>
            <person name="Rodriguez-R L.M."/>
            <person name="Tsementzi D."/>
            <person name="Luo C."/>
            <person name="Konstantinidis K.T."/>
        </authorList>
    </citation>
    <scope>NUCLEOTIDE SEQUENCE</scope>
    <source>
        <strain evidence="3">WB5_2A_028</strain>
    </source>
</reference>
<dbReference type="AlphaFoldDB" id="A0A965GBX1"/>
<evidence type="ECO:0000256" key="1">
    <source>
        <dbReference type="SAM" id="MobiDB-lite"/>
    </source>
</evidence>
<feature type="region of interest" description="Disordered" evidence="1">
    <location>
        <begin position="1"/>
        <end position="56"/>
    </location>
</feature>
<dbReference type="InterPro" id="IPR053136">
    <property type="entry name" value="UTP_pyrophosphatase-like"/>
</dbReference>
<accession>A0A965GBX1</accession>
<dbReference type="EMBL" id="RFXN01000013">
    <property type="protein sequence ID" value="NBR93615.1"/>
    <property type="molecule type" value="Genomic_DNA"/>
</dbReference>
<dbReference type="Pfam" id="PF01863">
    <property type="entry name" value="YgjP-like"/>
    <property type="match status" value="1"/>
</dbReference>
<evidence type="ECO:0000313" key="3">
    <source>
        <dbReference type="EMBL" id="NBR93615.1"/>
    </source>
</evidence>